<name>X0US46_9ZZZZ</name>
<dbReference type="AlphaFoldDB" id="X0US46"/>
<dbReference type="EMBL" id="BARS01029219">
    <property type="protein sequence ID" value="GAG02047.1"/>
    <property type="molecule type" value="Genomic_DNA"/>
</dbReference>
<organism evidence="1">
    <name type="scientific">marine sediment metagenome</name>
    <dbReference type="NCBI Taxonomy" id="412755"/>
    <lineage>
        <taxon>unclassified sequences</taxon>
        <taxon>metagenomes</taxon>
        <taxon>ecological metagenomes</taxon>
    </lineage>
</organism>
<evidence type="ECO:0000313" key="1">
    <source>
        <dbReference type="EMBL" id="GAG02047.1"/>
    </source>
</evidence>
<feature type="non-terminal residue" evidence="1">
    <location>
        <position position="1"/>
    </location>
</feature>
<accession>X0US46</accession>
<proteinExistence type="predicted"/>
<comment type="caution">
    <text evidence="1">The sequence shown here is derived from an EMBL/GenBank/DDBJ whole genome shotgun (WGS) entry which is preliminary data.</text>
</comment>
<sequence>ELLNSLDEVDKKLLTQLIECRGVRTDLSKKSKIHYSSLLKMIERLKEKIKTNWTLNEFYG</sequence>
<gene>
    <name evidence="1" type="ORF">S01H1_45697</name>
</gene>
<protein>
    <submittedName>
        <fullName evidence="1">Uncharacterized protein</fullName>
    </submittedName>
</protein>
<reference evidence="1" key="1">
    <citation type="journal article" date="2014" name="Front. Microbiol.">
        <title>High frequency of phylogenetically diverse reductive dehalogenase-homologous genes in deep subseafloor sedimentary metagenomes.</title>
        <authorList>
            <person name="Kawai M."/>
            <person name="Futagami T."/>
            <person name="Toyoda A."/>
            <person name="Takaki Y."/>
            <person name="Nishi S."/>
            <person name="Hori S."/>
            <person name="Arai W."/>
            <person name="Tsubouchi T."/>
            <person name="Morono Y."/>
            <person name="Uchiyama I."/>
            <person name="Ito T."/>
            <person name="Fujiyama A."/>
            <person name="Inagaki F."/>
            <person name="Takami H."/>
        </authorList>
    </citation>
    <scope>NUCLEOTIDE SEQUENCE</scope>
    <source>
        <strain evidence="1">Expedition CK06-06</strain>
    </source>
</reference>